<comment type="subunit">
    <text evidence="11">Component of the ubiquinol-cytochrome c oxidoreductase (cytochrome b-c1 complex, complex III, CIII), a multisubunit enzyme composed of 11 subunits. The complex is composed of 3 respiratory subunits cytochrome b, cytochrome c1 and Rieske protein UQCRFS1, 2 core protein subunits UQCRC1/QCR1 and UQCRC2/QCR2, and 6 low-molecular weight protein subunits UQCRH/QCR6, UQCRB/QCR7, UQCRQ/QCR8, UQCR10/QCR9, UQCR11/QCR10 and subunit 9, the cleavage product of Rieske protein UQCRFS1. The complex exists as an obligatory dimer and forms supercomplexes (SCs) in the inner mitochondrial membrane with NADH-ubiquinone oxidoreductase (complex I, CI) and cytochrome c oxidase (complex IV, CIV), resulting in different assemblies (supercomplex SCI(1)III(2)IV(1) and megacomplex MCI(2)III(2)IV(2)).</text>
</comment>
<dbReference type="eggNOG" id="KOG3440">
    <property type="taxonomic scope" value="Eukaryota"/>
</dbReference>
<dbReference type="KEGG" id="acep:105627173"/>
<comment type="similarity">
    <text evidence="2 12">Belongs to the UQCRB/QCR7 family.</text>
</comment>
<keyword evidence="7 12" id="KW-0249">Electron transport</keyword>
<dbReference type="Proteomes" id="UP000005205">
    <property type="component" value="Unassembled WGS sequence"/>
</dbReference>
<keyword evidence="4 12" id="KW-0813">Transport</keyword>
<dbReference type="GO" id="GO:0005743">
    <property type="term" value="C:mitochondrial inner membrane"/>
    <property type="evidence" value="ECO:0007669"/>
    <property type="project" value="UniProtKB-SubCell"/>
</dbReference>
<evidence type="ECO:0000313" key="13">
    <source>
        <dbReference type="EnsemblMetazoa" id="XP_012063850.1"/>
    </source>
</evidence>
<reference evidence="14" key="1">
    <citation type="journal article" date="2011" name="PLoS Genet.">
        <title>The genome sequence of the leaf-cutter ant Atta cephalotes reveals insights into its obligate symbiotic lifestyle.</title>
        <authorList>
            <person name="Suen G."/>
            <person name="Teiling C."/>
            <person name="Li L."/>
            <person name="Holt C."/>
            <person name="Abouheif E."/>
            <person name="Bornberg-Bauer E."/>
            <person name="Bouffard P."/>
            <person name="Caldera E.J."/>
            <person name="Cash E."/>
            <person name="Cavanaugh A."/>
            <person name="Denas O."/>
            <person name="Elhaik E."/>
            <person name="Fave M.J."/>
            <person name="Gadau J."/>
            <person name="Gibson J.D."/>
            <person name="Graur D."/>
            <person name="Grubbs K.J."/>
            <person name="Hagen D.E."/>
            <person name="Harkins T.T."/>
            <person name="Helmkampf M."/>
            <person name="Hu H."/>
            <person name="Johnson B.R."/>
            <person name="Kim J."/>
            <person name="Marsh S.E."/>
            <person name="Moeller J.A."/>
            <person name="Munoz-Torres M.C."/>
            <person name="Murphy M.C."/>
            <person name="Naughton M.C."/>
            <person name="Nigam S."/>
            <person name="Overson R."/>
            <person name="Rajakumar R."/>
            <person name="Reese J.T."/>
            <person name="Scott J.J."/>
            <person name="Smith C.R."/>
            <person name="Tao S."/>
            <person name="Tsutsui N.D."/>
            <person name="Viljakainen L."/>
            <person name="Wissler L."/>
            <person name="Yandell M.D."/>
            <person name="Zimmer F."/>
            <person name="Taylor J."/>
            <person name="Slater S.C."/>
            <person name="Clifton S.W."/>
            <person name="Warren W.C."/>
            <person name="Elsik C.G."/>
            <person name="Smith C.D."/>
            <person name="Weinstock G.M."/>
            <person name="Gerardo N.M."/>
            <person name="Currie C.R."/>
        </authorList>
    </citation>
    <scope>NUCLEOTIDE SEQUENCE [LARGE SCALE GENOMIC DNA]</scope>
</reference>
<sequence>MSKPMNQLITIGFRKWYYNASGFNQLGLMKNDLMNDQFHSNVAEALRRLPQEILDQRNFRIIRALQLSASHRVLPKEQWTKYEEDVEYLKPYLDEIEKENEEKARWEES</sequence>
<keyword evidence="9 12" id="KW-0472">Membrane</keyword>
<keyword evidence="6 12" id="KW-0999">Mitochondrion inner membrane</keyword>
<evidence type="ECO:0000256" key="5">
    <source>
        <dbReference type="ARBA" id="ARBA00022660"/>
    </source>
</evidence>
<evidence type="ECO:0000256" key="12">
    <source>
        <dbReference type="PIRNR" id="PIRNR000022"/>
    </source>
</evidence>
<evidence type="ECO:0000256" key="8">
    <source>
        <dbReference type="ARBA" id="ARBA00023128"/>
    </source>
</evidence>
<dbReference type="OrthoDB" id="425749at2759"/>
<dbReference type="PANTHER" id="PTHR12022">
    <property type="entry name" value="UBIQUINOL-CYTOCHROME C REDUCTASE COMPLEX 14 KD PROTEIN"/>
    <property type="match status" value="1"/>
</dbReference>
<evidence type="ECO:0000313" key="14">
    <source>
        <dbReference type="Proteomes" id="UP000005205"/>
    </source>
</evidence>
<evidence type="ECO:0000256" key="6">
    <source>
        <dbReference type="ARBA" id="ARBA00022792"/>
    </source>
</evidence>
<protein>
    <recommendedName>
        <fullName evidence="3 12">Cytochrome b-c1 complex subunit 7</fullName>
    </recommendedName>
</protein>
<comment type="function">
    <text evidence="12">Component of the ubiquinol-cytochrome c oxidoreductase, a multisubunit transmembrane complex that is part of the mitochondrial electron transport chain which drives oxidative phosphorylation.</text>
</comment>
<dbReference type="GO" id="GO:0045275">
    <property type="term" value="C:respiratory chain complex III"/>
    <property type="evidence" value="ECO:0007669"/>
    <property type="project" value="InterPro"/>
</dbReference>
<organism evidence="13 14">
    <name type="scientific">Atta cephalotes</name>
    <name type="common">Leafcutter ant</name>
    <dbReference type="NCBI Taxonomy" id="12957"/>
    <lineage>
        <taxon>Eukaryota</taxon>
        <taxon>Metazoa</taxon>
        <taxon>Ecdysozoa</taxon>
        <taxon>Arthropoda</taxon>
        <taxon>Hexapoda</taxon>
        <taxon>Insecta</taxon>
        <taxon>Pterygota</taxon>
        <taxon>Neoptera</taxon>
        <taxon>Endopterygota</taxon>
        <taxon>Hymenoptera</taxon>
        <taxon>Apocrita</taxon>
        <taxon>Aculeata</taxon>
        <taxon>Formicoidea</taxon>
        <taxon>Formicidae</taxon>
        <taxon>Myrmicinae</taxon>
        <taxon>Atta</taxon>
    </lineage>
</organism>
<dbReference type="Gene3D" id="1.10.1090.10">
    <property type="entry name" value="Cytochrome b-c1 complex subunit 7"/>
    <property type="match status" value="1"/>
</dbReference>
<evidence type="ECO:0000256" key="10">
    <source>
        <dbReference type="ARBA" id="ARBA00038521"/>
    </source>
</evidence>
<evidence type="ECO:0000256" key="7">
    <source>
        <dbReference type="ARBA" id="ARBA00022982"/>
    </source>
</evidence>
<dbReference type="InterPro" id="IPR036544">
    <property type="entry name" value="QCR7_sf"/>
</dbReference>
<keyword evidence="5 12" id="KW-0679">Respiratory chain</keyword>
<reference evidence="13" key="2">
    <citation type="submission" date="2016-04" db="UniProtKB">
        <authorList>
            <consortium name="EnsemblMetazoa"/>
        </authorList>
    </citation>
    <scope>IDENTIFICATION</scope>
</reference>
<keyword evidence="14" id="KW-1185">Reference proteome</keyword>
<dbReference type="FunCoup" id="A0A158P242">
    <property type="interactions" value="482"/>
</dbReference>
<evidence type="ECO:0000256" key="2">
    <source>
        <dbReference type="ARBA" id="ARBA00008554"/>
    </source>
</evidence>
<dbReference type="GO" id="GO:0006122">
    <property type="term" value="P:mitochondrial electron transport, ubiquinol to cytochrome c"/>
    <property type="evidence" value="ECO:0007669"/>
    <property type="project" value="InterPro"/>
</dbReference>
<dbReference type="InParanoid" id="A0A158P242"/>
<dbReference type="InterPro" id="IPR003197">
    <property type="entry name" value="QCR7"/>
</dbReference>
<name>A0A158P242_ATTCE</name>
<comment type="subunit">
    <text evidence="10">Component of the ubiquinol-cytochrome c oxidoreductase (cytochrome b-c1 complex, complex III, CIII), a multisubunit enzyme composed of 3 respiratory subunits cytochrome b, cytochrome c1 and Rieske protein, 2 core protein subunits, and additional low-molecular weight protein subunits. The complex exists as an obligatory dimer and forms supercomplexes (SCs) in the inner mitochondrial membrane with cytochrome c oxidase (complex IV, CIV).</text>
</comment>
<keyword evidence="8 12" id="KW-0496">Mitochondrion</keyword>
<dbReference type="PANTHER" id="PTHR12022:SF0">
    <property type="entry name" value="CYTOCHROME B-C1 COMPLEX SUBUNIT 7"/>
    <property type="match status" value="1"/>
</dbReference>
<dbReference type="EnsemblMetazoa" id="XM_012208460.1">
    <property type="protein sequence ID" value="XP_012063850.1"/>
    <property type="gene ID" value="LOC105627173"/>
</dbReference>
<evidence type="ECO:0000256" key="11">
    <source>
        <dbReference type="ARBA" id="ARBA00046393"/>
    </source>
</evidence>
<gene>
    <name evidence="13" type="primary">105627173</name>
</gene>
<evidence type="ECO:0000256" key="4">
    <source>
        <dbReference type="ARBA" id="ARBA00022448"/>
    </source>
</evidence>
<proteinExistence type="inferred from homology"/>
<dbReference type="STRING" id="12957.A0A158P242"/>
<dbReference type="PIRSF" id="PIRSF000022">
    <property type="entry name" value="Bc1_14K"/>
    <property type="match status" value="1"/>
</dbReference>
<dbReference type="AlphaFoldDB" id="A0A158P242"/>
<dbReference type="Pfam" id="PF02271">
    <property type="entry name" value="UCR_14kD"/>
    <property type="match status" value="1"/>
</dbReference>
<evidence type="ECO:0000256" key="1">
    <source>
        <dbReference type="ARBA" id="ARBA00004443"/>
    </source>
</evidence>
<dbReference type="EMBL" id="ADTU01006976">
    <property type="status" value="NOT_ANNOTATED_CDS"/>
    <property type="molecule type" value="Genomic_DNA"/>
</dbReference>
<dbReference type="SUPFAM" id="SSF81524">
    <property type="entry name" value="14 kDa protein of cytochrome bc1 complex (Ubiquinol-cytochrome c reductase)"/>
    <property type="match status" value="1"/>
</dbReference>
<evidence type="ECO:0000256" key="9">
    <source>
        <dbReference type="ARBA" id="ARBA00023136"/>
    </source>
</evidence>
<dbReference type="FunFam" id="1.10.1090.10:FF:000001">
    <property type="entry name" value="Cytochrome b-c1 complex subunit 7"/>
    <property type="match status" value="1"/>
</dbReference>
<dbReference type="OMA" id="PLAQWYT"/>
<accession>A0A158P242</accession>
<evidence type="ECO:0000256" key="3">
    <source>
        <dbReference type="ARBA" id="ARBA00016323"/>
    </source>
</evidence>
<comment type="subcellular location">
    <subcellularLocation>
        <location evidence="1">Mitochondrion inner membrane</location>
        <topology evidence="1">Peripheral membrane protein</topology>
        <orientation evidence="1">Matrix side</orientation>
    </subcellularLocation>
</comment>